<organism evidence="2 3">
    <name type="scientific">Curvularia kusanoi</name>
    <name type="common">Cochliobolus kusanoi</name>
    <dbReference type="NCBI Taxonomy" id="90978"/>
    <lineage>
        <taxon>Eukaryota</taxon>
        <taxon>Fungi</taxon>
        <taxon>Dikarya</taxon>
        <taxon>Ascomycota</taxon>
        <taxon>Pezizomycotina</taxon>
        <taxon>Dothideomycetes</taxon>
        <taxon>Pleosporomycetidae</taxon>
        <taxon>Pleosporales</taxon>
        <taxon>Pleosporineae</taxon>
        <taxon>Pleosporaceae</taxon>
        <taxon>Curvularia</taxon>
    </lineage>
</organism>
<accession>A0A9P4WCB1</accession>
<gene>
    <name evidence="2" type="ORF">E8E13_008656</name>
</gene>
<evidence type="ECO:0000313" key="2">
    <source>
        <dbReference type="EMBL" id="KAF3004294.1"/>
    </source>
</evidence>
<evidence type="ECO:0000313" key="3">
    <source>
        <dbReference type="Proteomes" id="UP000801428"/>
    </source>
</evidence>
<dbReference type="EMBL" id="SWKU01000008">
    <property type="protein sequence ID" value="KAF3004294.1"/>
    <property type="molecule type" value="Genomic_DNA"/>
</dbReference>
<dbReference type="OrthoDB" id="3795523at2759"/>
<keyword evidence="3" id="KW-1185">Reference proteome</keyword>
<name>A0A9P4WCB1_CURKU</name>
<evidence type="ECO:0000256" key="1">
    <source>
        <dbReference type="SAM" id="SignalP"/>
    </source>
</evidence>
<feature type="chain" id="PRO_5040227877" evidence="1">
    <location>
        <begin position="19"/>
        <end position="195"/>
    </location>
</feature>
<dbReference type="Proteomes" id="UP000801428">
    <property type="component" value="Unassembled WGS sequence"/>
</dbReference>
<proteinExistence type="predicted"/>
<feature type="signal peptide" evidence="1">
    <location>
        <begin position="1"/>
        <end position="18"/>
    </location>
</feature>
<keyword evidence="1" id="KW-0732">Signal</keyword>
<protein>
    <submittedName>
        <fullName evidence="2">Uncharacterized protein</fullName>
    </submittedName>
</protein>
<reference evidence="2" key="1">
    <citation type="submission" date="2019-04" db="EMBL/GenBank/DDBJ databases">
        <title>Sequencing of skin fungus with MAO and IRED activity.</title>
        <authorList>
            <person name="Marsaioli A.J."/>
            <person name="Bonatto J.M.C."/>
            <person name="Reis Junior O."/>
        </authorList>
    </citation>
    <scope>NUCLEOTIDE SEQUENCE</scope>
    <source>
        <strain evidence="2">30M1</strain>
    </source>
</reference>
<sequence>MRFQHSIALVALLPSGLCDPFHGKHDALVIDAVAARAAEPLSAVPRANSQTPPYFVVTDFNTYLQRTGSPSRWSGCKFNVQYMHPQQNQRWTAKCIKLVNDTLCDGQRWYNCTLPPDMNPQESLMFRLGKDMENVDLKWHWTYEGQWFDTISSQPCSWVQKKNEKDSNGNMTMNVETISYDKPEDWVFTETSAVG</sequence>
<dbReference type="AlphaFoldDB" id="A0A9P4WCB1"/>
<comment type="caution">
    <text evidence="2">The sequence shown here is derived from an EMBL/GenBank/DDBJ whole genome shotgun (WGS) entry which is preliminary data.</text>
</comment>